<protein>
    <submittedName>
        <fullName evidence="4">PKD domain-containing protein</fullName>
    </submittedName>
</protein>
<dbReference type="AlphaFoldDB" id="A0A7C6AAX5"/>
<dbReference type="Pfam" id="PF01344">
    <property type="entry name" value="Kelch_1"/>
    <property type="match status" value="1"/>
</dbReference>
<dbReference type="Gene3D" id="2.120.10.80">
    <property type="entry name" value="Kelch-type beta propeller"/>
    <property type="match status" value="2"/>
</dbReference>
<keyword evidence="1" id="KW-0880">Kelch repeat</keyword>
<dbReference type="Pfam" id="PF18911">
    <property type="entry name" value="PKD_4"/>
    <property type="match status" value="2"/>
</dbReference>
<dbReference type="SUPFAM" id="SSF49299">
    <property type="entry name" value="PKD domain"/>
    <property type="match status" value="3"/>
</dbReference>
<proteinExistence type="predicted"/>
<feature type="domain" description="PKD" evidence="3">
    <location>
        <begin position="227"/>
        <end position="302"/>
    </location>
</feature>
<dbReference type="InterPro" id="IPR000601">
    <property type="entry name" value="PKD_dom"/>
</dbReference>
<dbReference type="InterPro" id="IPR022409">
    <property type="entry name" value="PKD/Chitinase_dom"/>
</dbReference>
<dbReference type="InterPro" id="IPR035986">
    <property type="entry name" value="PKD_dom_sf"/>
</dbReference>
<dbReference type="PROSITE" id="PS50093">
    <property type="entry name" value="PKD"/>
    <property type="match status" value="2"/>
</dbReference>
<dbReference type="CDD" id="cd15482">
    <property type="entry name" value="Sialidase_non-viral"/>
    <property type="match status" value="1"/>
</dbReference>
<dbReference type="Pfam" id="PF00801">
    <property type="entry name" value="PKD"/>
    <property type="match status" value="1"/>
</dbReference>
<dbReference type="InterPro" id="IPR015915">
    <property type="entry name" value="Kelch-typ_b-propeller"/>
</dbReference>
<evidence type="ECO:0000256" key="1">
    <source>
        <dbReference type="ARBA" id="ARBA00022441"/>
    </source>
</evidence>
<organism evidence="4">
    <name type="scientific">candidate division WOR-3 bacterium</name>
    <dbReference type="NCBI Taxonomy" id="2052148"/>
    <lineage>
        <taxon>Bacteria</taxon>
        <taxon>Bacteria division WOR-3</taxon>
    </lineage>
</organism>
<keyword evidence="2" id="KW-0677">Repeat</keyword>
<sequence length="694" mass="76468">MVNRFLKTALVLLSTALVLYTGCKKKNTKPDKPVITAGVSSGRVNVSYEFSATTTDPDGDSISIRFDWNDGDTSDWSNYVVNGETIKVSHIWQDSGTYSVRAQARDKKEATSDWSEPFTITIIANQPPNPPATPSGPTTAFKDSLCSFKTGATDPDGDSVAIRFDWGDGDTSDWSPLVASAETVSLSHSWQTGGTYAIRAQGKDKYNAVSNWSGPFEITIIANRAPNPPATPTGPSQGRKDSVYTFSTVTTDPDGDAVCYRFAFGDGDTSDWTIWVQSGTPSTITHSYQNSGTYSVKAQAKDVNEVLSSWSNSHQIVITNFLPDTPGTPSGPSAGFRDTSYNFSVSATDPDGDSVAIRFAWGDGDTSNWSVYVPSGQTVTMNHSWRDSGIYYVKAQAKDKEGSVSSWSSGHQIAIEIPWRLATSSAGWSPRYGHTSVVFDNKIWVLGGYDYRNDVWYSSDGVNWTRATANAGWSPRYVHTSVVFDNKIWILGGDDGSRRNDVWYSSDGVNWTRATANAGWSPRYQHTSVVFDNKIWVLGGHDGSRRNDVWYSSDGVNWTRATANADWSPRYGHTSVVFDNKIWVLGGDDGSRRNDVWYSSDGVNWTRATDNAGWSPRYVHTSVVFDNKIWILGGDDGSNRNDVWYSSDGVNWTRATANAGWSPRNAHTSVVFNNKIWILGGYDGSRCNDVWYWP</sequence>
<accession>A0A7C6AAX5</accession>
<feature type="domain" description="PKD" evidence="3">
    <location>
        <begin position="31"/>
        <end position="106"/>
    </location>
</feature>
<dbReference type="SMART" id="SM00089">
    <property type="entry name" value="PKD"/>
    <property type="match status" value="4"/>
</dbReference>
<dbReference type="CDD" id="cd00146">
    <property type="entry name" value="PKD"/>
    <property type="match status" value="1"/>
</dbReference>
<gene>
    <name evidence="4" type="ORF">ENW73_08120</name>
</gene>
<evidence type="ECO:0000256" key="2">
    <source>
        <dbReference type="ARBA" id="ARBA00022737"/>
    </source>
</evidence>
<dbReference type="PANTHER" id="PTHR46093">
    <property type="entry name" value="ACYL-COA-BINDING DOMAIN-CONTAINING PROTEIN 5"/>
    <property type="match status" value="1"/>
</dbReference>
<dbReference type="PANTHER" id="PTHR46093:SF18">
    <property type="entry name" value="FIBRONECTIN TYPE-III DOMAIN-CONTAINING PROTEIN"/>
    <property type="match status" value="1"/>
</dbReference>
<dbReference type="Pfam" id="PF24681">
    <property type="entry name" value="Kelch_KLHDC2_KLHL20_DRC7"/>
    <property type="match status" value="1"/>
</dbReference>
<reference evidence="4" key="1">
    <citation type="journal article" date="2020" name="mSystems">
        <title>Genome- and Community-Level Interaction Insights into Carbon Utilization and Element Cycling Functions of Hydrothermarchaeota in Hydrothermal Sediment.</title>
        <authorList>
            <person name="Zhou Z."/>
            <person name="Liu Y."/>
            <person name="Xu W."/>
            <person name="Pan J."/>
            <person name="Luo Z.H."/>
            <person name="Li M."/>
        </authorList>
    </citation>
    <scope>NUCLEOTIDE SEQUENCE [LARGE SCALE GENOMIC DNA]</scope>
    <source>
        <strain evidence="4">SpSt-876</strain>
    </source>
</reference>
<dbReference type="EMBL" id="DTLI01000194">
    <property type="protein sequence ID" value="HHS52804.1"/>
    <property type="molecule type" value="Genomic_DNA"/>
</dbReference>
<name>A0A7C6AAX5_UNCW3</name>
<dbReference type="Gene3D" id="2.60.40.10">
    <property type="entry name" value="Immunoglobulins"/>
    <property type="match status" value="4"/>
</dbReference>
<comment type="caution">
    <text evidence="4">The sequence shown here is derived from an EMBL/GenBank/DDBJ whole genome shotgun (WGS) entry which is preliminary data.</text>
</comment>
<dbReference type="InterPro" id="IPR006652">
    <property type="entry name" value="Kelch_1"/>
</dbReference>
<dbReference type="SUPFAM" id="SSF117281">
    <property type="entry name" value="Kelch motif"/>
    <property type="match status" value="1"/>
</dbReference>
<dbReference type="InterPro" id="IPR013783">
    <property type="entry name" value="Ig-like_fold"/>
</dbReference>
<evidence type="ECO:0000259" key="3">
    <source>
        <dbReference type="PROSITE" id="PS50093"/>
    </source>
</evidence>
<evidence type="ECO:0000313" key="4">
    <source>
        <dbReference type="EMBL" id="HHS52804.1"/>
    </source>
</evidence>